<keyword evidence="3" id="KW-1185">Reference proteome</keyword>
<organism evidence="2 3">
    <name type="scientific">Mycena albidolilacea</name>
    <dbReference type="NCBI Taxonomy" id="1033008"/>
    <lineage>
        <taxon>Eukaryota</taxon>
        <taxon>Fungi</taxon>
        <taxon>Dikarya</taxon>
        <taxon>Basidiomycota</taxon>
        <taxon>Agaricomycotina</taxon>
        <taxon>Agaricomycetes</taxon>
        <taxon>Agaricomycetidae</taxon>
        <taxon>Agaricales</taxon>
        <taxon>Marasmiineae</taxon>
        <taxon>Mycenaceae</taxon>
        <taxon>Mycena</taxon>
    </lineage>
</organism>
<feature type="region of interest" description="Disordered" evidence="1">
    <location>
        <begin position="133"/>
        <end position="154"/>
    </location>
</feature>
<accession>A0AAD6ZU22</accession>
<reference evidence="2" key="1">
    <citation type="submission" date="2023-03" db="EMBL/GenBank/DDBJ databases">
        <title>Massive genome expansion in bonnet fungi (Mycena s.s.) driven by repeated elements and novel gene families across ecological guilds.</title>
        <authorList>
            <consortium name="Lawrence Berkeley National Laboratory"/>
            <person name="Harder C.B."/>
            <person name="Miyauchi S."/>
            <person name="Viragh M."/>
            <person name="Kuo A."/>
            <person name="Thoen E."/>
            <person name="Andreopoulos B."/>
            <person name="Lu D."/>
            <person name="Skrede I."/>
            <person name="Drula E."/>
            <person name="Henrissat B."/>
            <person name="Morin E."/>
            <person name="Kohler A."/>
            <person name="Barry K."/>
            <person name="LaButti K."/>
            <person name="Morin E."/>
            <person name="Salamov A."/>
            <person name="Lipzen A."/>
            <person name="Mereny Z."/>
            <person name="Hegedus B."/>
            <person name="Baldrian P."/>
            <person name="Stursova M."/>
            <person name="Weitz H."/>
            <person name="Taylor A."/>
            <person name="Grigoriev I.V."/>
            <person name="Nagy L.G."/>
            <person name="Martin F."/>
            <person name="Kauserud H."/>
        </authorList>
    </citation>
    <scope>NUCLEOTIDE SEQUENCE</scope>
    <source>
        <strain evidence="2">CBHHK002</strain>
    </source>
</reference>
<comment type="caution">
    <text evidence="2">The sequence shown here is derived from an EMBL/GenBank/DDBJ whole genome shotgun (WGS) entry which is preliminary data.</text>
</comment>
<evidence type="ECO:0000313" key="3">
    <source>
        <dbReference type="Proteomes" id="UP001218218"/>
    </source>
</evidence>
<gene>
    <name evidence="2" type="ORF">DFH08DRAFT_1013204</name>
</gene>
<evidence type="ECO:0000256" key="1">
    <source>
        <dbReference type="SAM" id="MobiDB-lite"/>
    </source>
</evidence>
<name>A0AAD6ZU22_9AGAR</name>
<feature type="compositionally biased region" description="Low complexity" evidence="1">
    <location>
        <begin position="22"/>
        <end position="34"/>
    </location>
</feature>
<proteinExistence type="predicted"/>
<protein>
    <submittedName>
        <fullName evidence="2">Uncharacterized protein</fullName>
    </submittedName>
</protein>
<evidence type="ECO:0000313" key="2">
    <source>
        <dbReference type="EMBL" id="KAJ7339739.1"/>
    </source>
</evidence>
<dbReference type="EMBL" id="JARIHO010000027">
    <property type="protein sequence ID" value="KAJ7339739.1"/>
    <property type="molecule type" value="Genomic_DNA"/>
</dbReference>
<sequence>MAVKEPGKIYSFRNDHVVVVDSVPRPDSPSPSGDWSATEPHNSVSATAPLLSAPTSPHSALRLTDSACRTIFSLALALAYYPEHLPNGPYYRRNLVVPPNLPYAVSNFPSRSTSPSTTSTLSSDELTQTLLHPPEFEENPRHTTPSSPDLRLTPPLPPPCILPVEDSIFDMASTTDKMFYGDGRHGDWIPRDYIKKIKRTFVGRPNVAEADKVELFGLSLASTSAAEAWFDGLDAAQTVTWATLETAFNTKWPKEVVVAKSAQEMSDEMMELEMREDEMGVKVDVDGILTYGHVRWAKQMRLLCEKDITGLLIPQVRRKLPQAMRSLVSSAHTDWKVFLQAVSDVSVPDLLEEIEKEKRLRSLEALKSPTAPLRAAMAKASITPHPPSFRAHNPSTPAIRRVPAPNPFVSNGPIHPSNLFAPGRTAGNFQPSTPSAQIPVAERLVILQRNLPVHYLNTPAGRDGYAQQIATYRSVHGETTLPNERRPYPLTPGTAPLDSGACYNCAQSGHLAKDREGNPTCPNPSSIPDPERRWRNIAGFIYRMNRQASPPTEMRYVNAVQPYYDPNTTRTSPSTTKMAATLSEPADILLVPARDEAVPGDNVLMPDAKYTSMYFRNSQIEIFDLYSVGTEDEEEKNSVP</sequence>
<feature type="compositionally biased region" description="Low complexity" evidence="1">
    <location>
        <begin position="143"/>
        <end position="153"/>
    </location>
</feature>
<dbReference type="Proteomes" id="UP001218218">
    <property type="component" value="Unassembled WGS sequence"/>
</dbReference>
<dbReference type="AlphaFoldDB" id="A0AAD6ZU22"/>
<feature type="region of interest" description="Disordered" evidence="1">
    <location>
        <begin position="413"/>
        <end position="433"/>
    </location>
</feature>
<feature type="region of interest" description="Disordered" evidence="1">
    <location>
        <begin position="22"/>
        <end position="42"/>
    </location>
</feature>